<accession>W9YDC0</accession>
<feature type="transmembrane region" description="Helical" evidence="1">
    <location>
        <begin position="31"/>
        <end position="54"/>
    </location>
</feature>
<gene>
    <name evidence="2" type="ORF">A1O3_04220</name>
</gene>
<feature type="transmembrane region" description="Helical" evidence="1">
    <location>
        <begin position="134"/>
        <end position="154"/>
    </location>
</feature>
<reference evidence="2 3" key="1">
    <citation type="submission" date="2013-03" db="EMBL/GenBank/DDBJ databases">
        <title>The Genome Sequence of Capronia epimyces CBS 606.96.</title>
        <authorList>
            <consortium name="The Broad Institute Genomics Platform"/>
            <person name="Cuomo C."/>
            <person name="de Hoog S."/>
            <person name="Gorbushina A."/>
            <person name="Walker B."/>
            <person name="Young S.K."/>
            <person name="Zeng Q."/>
            <person name="Gargeya S."/>
            <person name="Fitzgerald M."/>
            <person name="Haas B."/>
            <person name="Abouelleil A."/>
            <person name="Allen A.W."/>
            <person name="Alvarado L."/>
            <person name="Arachchi H.M."/>
            <person name="Berlin A.M."/>
            <person name="Chapman S.B."/>
            <person name="Gainer-Dewar J."/>
            <person name="Goldberg J."/>
            <person name="Griggs A."/>
            <person name="Gujja S."/>
            <person name="Hansen M."/>
            <person name="Howarth C."/>
            <person name="Imamovic A."/>
            <person name="Ireland A."/>
            <person name="Larimer J."/>
            <person name="McCowan C."/>
            <person name="Murphy C."/>
            <person name="Pearson M."/>
            <person name="Poon T.W."/>
            <person name="Priest M."/>
            <person name="Roberts A."/>
            <person name="Saif S."/>
            <person name="Shea T."/>
            <person name="Sisk P."/>
            <person name="Sykes S."/>
            <person name="Wortman J."/>
            <person name="Nusbaum C."/>
            <person name="Birren B."/>
        </authorList>
    </citation>
    <scope>NUCLEOTIDE SEQUENCE [LARGE SCALE GENOMIC DNA]</scope>
    <source>
        <strain evidence="2 3">CBS 606.96</strain>
    </source>
</reference>
<dbReference type="AlphaFoldDB" id="W9YDC0"/>
<evidence type="ECO:0000256" key="1">
    <source>
        <dbReference type="SAM" id="Phobius"/>
    </source>
</evidence>
<feature type="transmembrane region" description="Helical" evidence="1">
    <location>
        <begin position="104"/>
        <end position="122"/>
    </location>
</feature>
<keyword evidence="3" id="KW-1185">Reference proteome</keyword>
<feature type="transmembrane region" description="Helical" evidence="1">
    <location>
        <begin position="60"/>
        <end position="83"/>
    </location>
</feature>
<dbReference type="HOGENOM" id="CLU_1315263_0_0_1"/>
<proteinExistence type="predicted"/>
<dbReference type="OrthoDB" id="4143071at2759"/>
<keyword evidence="1" id="KW-1133">Transmembrane helix</keyword>
<protein>
    <submittedName>
        <fullName evidence="2">Uncharacterized protein</fullName>
    </submittedName>
</protein>
<sequence>MPTPIDNPTEDEPPALPFKTGGRLARNQEYLIFYFFTISSWGLEIAAACLGSLYGAQSHYFIATVASFLATYAMAFLQTLWMAATAPRNTIADRISFLNLVCRFQRLCAPTALIGMITWAVAYRFRGKASSQAYWIIFLVVWIFSIVVCIMNVYNNISWESDLLYQLAPDQPQGKFWLAALGIRDICRSKHPLPKDADMELEHSADKRA</sequence>
<evidence type="ECO:0000313" key="2">
    <source>
        <dbReference type="EMBL" id="EXJ87261.1"/>
    </source>
</evidence>
<dbReference type="Proteomes" id="UP000019478">
    <property type="component" value="Unassembled WGS sequence"/>
</dbReference>
<keyword evidence="1" id="KW-0812">Transmembrane</keyword>
<dbReference type="GeneID" id="19168340"/>
<name>W9YDC0_9EURO</name>
<comment type="caution">
    <text evidence="2">The sequence shown here is derived from an EMBL/GenBank/DDBJ whole genome shotgun (WGS) entry which is preliminary data.</text>
</comment>
<dbReference type="eggNOG" id="ENOG502R91X">
    <property type="taxonomic scope" value="Eukaryota"/>
</dbReference>
<dbReference type="RefSeq" id="XP_007732540.1">
    <property type="nucleotide sequence ID" value="XM_007734350.1"/>
</dbReference>
<keyword evidence="1" id="KW-0472">Membrane</keyword>
<organism evidence="2 3">
    <name type="scientific">Capronia epimyces CBS 606.96</name>
    <dbReference type="NCBI Taxonomy" id="1182542"/>
    <lineage>
        <taxon>Eukaryota</taxon>
        <taxon>Fungi</taxon>
        <taxon>Dikarya</taxon>
        <taxon>Ascomycota</taxon>
        <taxon>Pezizomycotina</taxon>
        <taxon>Eurotiomycetes</taxon>
        <taxon>Chaetothyriomycetidae</taxon>
        <taxon>Chaetothyriales</taxon>
        <taxon>Herpotrichiellaceae</taxon>
        <taxon>Capronia</taxon>
    </lineage>
</organism>
<evidence type="ECO:0000313" key="3">
    <source>
        <dbReference type="Proteomes" id="UP000019478"/>
    </source>
</evidence>
<dbReference type="EMBL" id="AMGY01000003">
    <property type="protein sequence ID" value="EXJ87261.1"/>
    <property type="molecule type" value="Genomic_DNA"/>
</dbReference>